<name>A0ABW5IIR0_9BACT</name>
<dbReference type="InterPro" id="IPR002481">
    <property type="entry name" value="FUR"/>
</dbReference>
<evidence type="ECO:0000313" key="2">
    <source>
        <dbReference type="Proteomes" id="UP001597544"/>
    </source>
</evidence>
<dbReference type="EMBL" id="JBHULU010000004">
    <property type="protein sequence ID" value="MFD2512991.1"/>
    <property type="molecule type" value="Genomic_DNA"/>
</dbReference>
<reference evidence="2" key="1">
    <citation type="journal article" date="2019" name="Int. J. Syst. Evol. Microbiol.">
        <title>The Global Catalogue of Microorganisms (GCM) 10K type strain sequencing project: providing services to taxonomists for standard genome sequencing and annotation.</title>
        <authorList>
            <consortium name="The Broad Institute Genomics Platform"/>
            <consortium name="The Broad Institute Genome Sequencing Center for Infectious Disease"/>
            <person name="Wu L."/>
            <person name="Ma J."/>
        </authorList>
    </citation>
    <scope>NUCLEOTIDE SEQUENCE [LARGE SCALE GENOMIC DNA]</scope>
    <source>
        <strain evidence="2">KCTC 42498</strain>
    </source>
</reference>
<organism evidence="1 2">
    <name type="scientific">Pontibacter locisalis</name>
    <dbReference type="NCBI Taxonomy" id="1719035"/>
    <lineage>
        <taxon>Bacteria</taxon>
        <taxon>Pseudomonadati</taxon>
        <taxon>Bacteroidota</taxon>
        <taxon>Cytophagia</taxon>
        <taxon>Cytophagales</taxon>
        <taxon>Hymenobacteraceae</taxon>
        <taxon>Pontibacter</taxon>
    </lineage>
</organism>
<dbReference type="PANTHER" id="PTHR33202">
    <property type="entry name" value="ZINC UPTAKE REGULATION PROTEIN"/>
    <property type="match status" value="1"/>
</dbReference>
<gene>
    <name evidence="1" type="ORF">ACFSRY_03870</name>
</gene>
<dbReference type="Gene3D" id="1.10.10.10">
    <property type="entry name" value="Winged helix-like DNA-binding domain superfamily/Winged helix DNA-binding domain"/>
    <property type="match status" value="1"/>
</dbReference>
<dbReference type="InterPro" id="IPR036388">
    <property type="entry name" value="WH-like_DNA-bd_sf"/>
</dbReference>
<sequence length="152" mass="17287">MAQQQKELRKQAQDLLLKFNLRKTGCRIDVLELFLQNHFALSHSDLEKLLGDDYDRVTLYRTLHSFKEQGLVHSINDVSGSVKYALCREVCSNHQHHDNHLHFNCTRCGQTFCLDEVVIPATVLPEGYQIDSLHFSAQGICKSCNATPLAGF</sequence>
<evidence type="ECO:0000313" key="1">
    <source>
        <dbReference type="EMBL" id="MFD2512991.1"/>
    </source>
</evidence>
<dbReference type="InterPro" id="IPR036390">
    <property type="entry name" value="WH_DNA-bd_sf"/>
</dbReference>
<dbReference type="Proteomes" id="UP001597544">
    <property type="component" value="Unassembled WGS sequence"/>
</dbReference>
<dbReference type="RefSeq" id="WP_377503450.1">
    <property type="nucleotide sequence ID" value="NZ_JBHULU010000004.1"/>
</dbReference>
<accession>A0ABW5IIR0</accession>
<protein>
    <submittedName>
        <fullName evidence="1">Fur family transcriptional regulator</fullName>
    </submittedName>
</protein>
<dbReference type="SUPFAM" id="SSF46785">
    <property type="entry name" value="Winged helix' DNA-binding domain"/>
    <property type="match status" value="1"/>
</dbReference>
<keyword evidence="2" id="KW-1185">Reference proteome</keyword>
<comment type="caution">
    <text evidence="1">The sequence shown here is derived from an EMBL/GenBank/DDBJ whole genome shotgun (WGS) entry which is preliminary data.</text>
</comment>
<dbReference type="Pfam" id="PF01475">
    <property type="entry name" value="FUR"/>
    <property type="match status" value="1"/>
</dbReference>
<dbReference type="PANTHER" id="PTHR33202:SF22">
    <property type="entry name" value="HYDROGEN PEROXIDE SENSITIVE REPRESSOR"/>
    <property type="match status" value="1"/>
</dbReference>
<proteinExistence type="predicted"/>